<dbReference type="PANTHER" id="PTHR34580:SF9">
    <property type="entry name" value="SLL5097 PROTEIN"/>
    <property type="match status" value="1"/>
</dbReference>
<dbReference type="GO" id="GO:0003700">
    <property type="term" value="F:DNA-binding transcription factor activity"/>
    <property type="evidence" value="ECO:0007669"/>
    <property type="project" value="InterPro"/>
</dbReference>
<reference evidence="5" key="1">
    <citation type="submission" date="2021-04" db="EMBL/GenBank/DDBJ databases">
        <title>Complete Genome Sequences of Macrococcus spp. from dog and cattle.</title>
        <authorList>
            <person name="Schwendener S."/>
            <person name="Perreten V."/>
        </authorList>
    </citation>
    <scope>NUCLEOTIDE SEQUENCE</scope>
    <source>
        <strain evidence="5">Epi0143-OL</strain>
    </source>
</reference>
<feature type="domain" description="HTH deoR-type" evidence="4">
    <location>
        <begin position="3"/>
        <end position="62"/>
    </location>
</feature>
<evidence type="ECO:0000256" key="1">
    <source>
        <dbReference type="ARBA" id="ARBA00022736"/>
    </source>
</evidence>
<evidence type="ECO:0000313" key="5">
    <source>
        <dbReference type="EMBL" id="UTH14077.1"/>
    </source>
</evidence>
<dbReference type="PROSITE" id="PS51000">
    <property type="entry name" value="HTH_DEOR_2"/>
    <property type="match status" value="1"/>
</dbReference>
<dbReference type="InterPro" id="IPR001034">
    <property type="entry name" value="DeoR_HTH"/>
</dbReference>
<protein>
    <submittedName>
        <fullName evidence="5">YafY family transcriptional regulator</fullName>
    </submittedName>
</protein>
<dbReference type="InterPro" id="IPR036388">
    <property type="entry name" value="WH-like_DNA-bd_sf"/>
</dbReference>
<evidence type="ECO:0000259" key="4">
    <source>
        <dbReference type="PROSITE" id="PS51000"/>
    </source>
</evidence>
<keyword evidence="3" id="KW-0804">Transcription</keyword>
<keyword evidence="2" id="KW-0805">Transcription regulation</keyword>
<dbReference type="PROSITE" id="PS52050">
    <property type="entry name" value="WYL"/>
    <property type="match status" value="1"/>
</dbReference>
<dbReference type="Pfam" id="PF08279">
    <property type="entry name" value="HTH_11"/>
    <property type="match status" value="1"/>
</dbReference>
<proteinExistence type="predicted"/>
<evidence type="ECO:0000313" key="6">
    <source>
        <dbReference type="Proteomes" id="UP001057381"/>
    </source>
</evidence>
<dbReference type="SUPFAM" id="SSF46785">
    <property type="entry name" value="Winged helix' DNA-binding domain"/>
    <property type="match status" value="1"/>
</dbReference>
<gene>
    <name evidence="5" type="ORF">KFV11_01515</name>
</gene>
<dbReference type="RefSeq" id="WP_254250147.1">
    <property type="nucleotide sequence ID" value="NZ_CP073809.1"/>
</dbReference>
<dbReference type="AlphaFoldDB" id="A0A9Q9BWZ5"/>
<dbReference type="Gene3D" id="1.10.10.10">
    <property type="entry name" value="Winged helix-like DNA-binding domain superfamily/Winged helix DNA-binding domain"/>
    <property type="match status" value="1"/>
</dbReference>
<dbReference type="InterPro" id="IPR013196">
    <property type="entry name" value="HTH_11"/>
</dbReference>
<dbReference type="EMBL" id="CP073809">
    <property type="protein sequence ID" value="UTH14077.1"/>
    <property type="molecule type" value="Genomic_DNA"/>
</dbReference>
<dbReference type="Proteomes" id="UP001057381">
    <property type="component" value="Chromosome"/>
</dbReference>
<name>A0A9Q9BWZ5_9STAP</name>
<dbReference type="GO" id="GO:0005988">
    <property type="term" value="P:lactose metabolic process"/>
    <property type="evidence" value="ECO:0007669"/>
    <property type="project" value="UniProtKB-KW"/>
</dbReference>
<organism evidence="5 6">
    <name type="scientific">Macrococcus equipercicus</name>
    <dbReference type="NCBI Taxonomy" id="69967"/>
    <lineage>
        <taxon>Bacteria</taxon>
        <taxon>Bacillati</taxon>
        <taxon>Bacillota</taxon>
        <taxon>Bacilli</taxon>
        <taxon>Bacillales</taxon>
        <taxon>Staphylococcaceae</taxon>
        <taxon>Macrococcus</taxon>
    </lineage>
</organism>
<keyword evidence="1" id="KW-0423">Lactose metabolism</keyword>
<sequence>MNKANRLLEIWLYITERKNFTNRELAEKFNVSSRTIQRDIDELSLLGVPFYSVLGKNGGYQMMNQKLLPPISFTEEEIISLIIIYKQLLQYEDTPFTFEIEGVIKKLLNQSTKSLKTKLEVIEKHLYVEIPKRNEKAPFLKDIFQASLNQNSLKIDYESVNGINSKTIFPIGIYSSNGFWYFCAFEELSNLIKVYRADRVKMLEINHNSISPELSLPSVKEFVNNHNKFYSINLITVKMKINKKSIRIHNSAILDFDKINWVDSFWGELEFKIPNRDIPFLVSHLTIYGNNIKIISPQYVIKELINHLESIKVIYI</sequence>
<evidence type="ECO:0000256" key="2">
    <source>
        <dbReference type="ARBA" id="ARBA00023015"/>
    </source>
</evidence>
<dbReference type="KEGG" id="mequ:KFV11_01515"/>
<accession>A0A9Q9BWZ5</accession>
<dbReference type="Pfam" id="PF13280">
    <property type="entry name" value="WYL"/>
    <property type="match status" value="1"/>
</dbReference>
<dbReference type="InterPro" id="IPR051534">
    <property type="entry name" value="CBASS_pafABC_assoc_protein"/>
</dbReference>
<dbReference type="PANTHER" id="PTHR34580">
    <property type="match status" value="1"/>
</dbReference>
<dbReference type="InterPro" id="IPR036390">
    <property type="entry name" value="WH_DNA-bd_sf"/>
</dbReference>
<evidence type="ECO:0000256" key="3">
    <source>
        <dbReference type="ARBA" id="ARBA00023163"/>
    </source>
</evidence>
<dbReference type="InterPro" id="IPR026881">
    <property type="entry name" value="WYL_dom"/>
</dbReference>